<evidence type="ECO:0000313" key="2">
    <source>
        <dbReference type="Proteomes" id="UP001370490"/>
    </source>
</evidence>
<accession>A0AAN8ZHA1</accession>
<keyword evidence="2" id="KW-1185">Reference proteome</keyword>
<name>A0AAN8ZHA1_9MAGN</name>
<protein>
    <submittedName>
        <fullName evidence="1">Uncharacterized protein</fullName>
    </submittedName>
</protein>
<gene>
    <name evidence="1" type="ORF">RJ641_034430</name>
</gene>
<dbReference type="Proteomes" id="UP001370490">
    <property type="component" value="Unassembled WGS sequence"/>
</dbReference>
<evidence type="ECO:0000313" key="1">
    <source>
        <dbReference type="EMBL" id="KAK6934275.1"/>
    </source>
</evidence>
<dbReference type="AlphaFoldDB" id="A0AAN8ZHA1"/>
<organism evidence="1 2">
    <name type="scientific">Dillenia turbinata</name>
    <dbReference type="NCBI Taxonomy" id="194707"/>
    <lineage>
        <taxon>Eukaryota</taxon>
        <taxon>Viridiplantae</taxon>
        <taxon>Streptophyta</taxon>
        <taxon>Embryophyta</taxon>
        <taxon>Tracheophyta</taxon>
        <taxon>Spermatophyta</taxon>
        <taxon>Magnoliopsida</taxon>
        <taxon>eudicotyledons</taxon>
        <taxon>Gunneridae</taxon>
        <taxon>Pentapetalae</taxon>
        <taxon>Dilleniales</taxon>
        <taxon>Dilleniaceae</taxon>
        <taxon>Dillenia</taxon>
    </lineage>
</organism>
<comment type="caution">
    <text evidence="1">The sequence shown here is derived from an EMBL/GenBank/DDBJ whole genome shotgun (WGS) entry which is preliminary data.</text>
</comment>
<sequence length="92" mass="9968">MPLRGRPFHSNSMPVRMDQTTKAILCGHFEGPTQTLLKHLRSRLSTTEDSGVATPKKEEVVSMAARLPLTSKELSLQGVGLNAVSIRGVGIK</sequence>
<dbReference type="EMBL" id="JBAMMX010000008">
    <property type="protein sequence ID" value="KAK6934275.1"/>
    <property type="molecule type" value="Genomic_DNA"/>
</dbReference>
<proteinExistence type="predicted"/>
<reference evidence="1 2" key="1">
    <citation type="submission" date="2023-12" db="EMBL/GenBank/DDBJ databases">
        <title>A high-quality genome assembly for Dillenia turbinata (Dilleniales).</title>
        <authorList>
            <person name="Chanderbali A."/>
        </authorList>
    </citation>
    <scope>NUCLEOTIDE SEQUENCE [LARGE SCALE GENOMIC DNA]</scope>
    <source>
        <strain evidence="1">LSX21</strain>
        <tissue evidence="1">Leaf</tissue>
    </source>
</reference>